<dbReference type="GO" id="GO:0022904">
    <property type="term" value="P:respiratory electron transport chain"/>
    <property type="evidence" value="ECO:0007669"/>
    <property type="project" value="InterPro"/>
</dbReference>
<feature type="transmembrane region" description="Helical" evidence="13">
    <location>
        <begin position="155"/>
        <end position="175"/>
    </location>
</feature>
<evidence type="ECO:0000256" key="6">
    <source>
        <dbReference type="ARBA" id="ARBA00022692"/>
    </source>
</evidence>
<evidence type="ECO:0000256" key="5">
    <source>
        <dbReference type="ARBA" id="ARBA00022617"/>
    </source>
</evidence>
<keyword evidence="16" id="KW-1185">Reference proteome</keyword>
<reference evidence="15 16" key="1">
    <citation type="submission" date="2016-10" db="EMBL/GenBank/DDBJ databases">
        <authorList>
            <person name="de Groot N.N."/>
        </authorList>
    </citation>
    <scope>NUCLEOTIDE SEQUENCE [LARGE SCALE GENOMIC DNA]</scope>
    <source>
        <strain evidence="15 16">CGMCC 1.11030</strain>
    </source>
</reference>
<dbReference type="GO" id="GO:0005886">
    <property type="term" value="C:plasma membrane"/>
    <property type="evidence" value="ECO:0007669"/>
    <property type="project" value="UniProtKB-SubCell"/>
</dbReference>
<dbReference type="RefSeq" id="WP_092861204.1">
    <property type="nucleotide sequence ID" value="NZ_FOQH01000007.1"/>
</dbReference>
<dbReference type="PANTHER" id="PTHR30529:SF1">
    <property type="entry name" value="CYTOCHROME B561 HOMOLOG 2"/>
    <property type="match status" value="1"/>
</dbReference>
<dbReference type="Pfam" id="PF01292">
    <property type="entry name" value="Ni_hydr_CYTB"/>
    <property type="match status" value="1"/>
</dbReference>
<keyword evidence="11 13" id="KW-0472">Membrane</keyword>
<evidence type="ECO:0000256" key="8">
    <source>
        <dbReference type="ARBA" id="ARBA00022982"/>
    </source>
</evidence>
<evidence type="ECO:0000256" key="12">
    <source>
        <dbReference type="ARBA" id="ARBA00037975"/>
    </source>
</evidence>
<gene>
    <name evidence="15" type="ORF">SAMN05216258_107185</name>
</gene>
<evidence type="ECO:0000313" key="15">
    <source>
        <dbReference type="EMBL" id="SFI50437.1"/>
    </source>
</evidence>
<evidence type="ECO:0000256" key="13">
    <source>
        <dbReference type="SAM" id="Phobius"/>
    </source>
</evidence>
<dbReference type="OrthoDB" id="7280471at2"/>
<dbReference type="PANTHER" id="PTHR30529">
    <property type="entry name" value="CYTOCHROME B561"/>
    <property type="match status" value="1"/>
</dbReference>
<keyword evidence="10" id="KW-0408">Iron</keyword>
<evidence type="ECO:0000256" key="1">
    <source>
        <dbReference type="ARBA" id="ARBA00001970"/>
    </source>
</evidence>
<evidence type="ECO:0000256" key="4">
    <source>
        <dbReference type="ARBA" id="ARBA00022475"/>
    </source>
</evidence>
<dbReference type="Gene3D" id="1.20.950.20">
    <property type="entry name" value="Transmembrane di-heme cytochromes, Chain C"/>
    <property type="match status" value="1"/>
</dbReference>
<keyword evidence="4" id="KW-1003">Cell membrane</keyword>
<dbReference type="GO" id="GO:0009055">
    <property type="term" value="F:electron transfer activity"/>
    <property type="evidence" value="ECO:0007669"/>
    <property type="project" value="InterPro"/>
</dbReference>
<dbReference type="InterPro" id="IPR011577">
    <property type="entry name" value="Cyt_b561_bac/Ni-Hgenase"/>
</dbReference>
<keyword evidence="5" id="KW-0349">Heme</keyword>
<keyword evidence="6 13" id="KW-0812">Transmembrane</keyword>
<keyword evidence="8" id="KW-0249">Electron transport</keyword>
<evidence type="ECO:0000256" key="10">
    <source>
        <dbReference type="ARBA" id="ARBA00023004"/>
    </source>
</evidence>
<comment type="subcellular location">
    <subcellularLocation>
        <location evidence="2">Cell membrane</location>
        <topology evidence="2">Multi-pass membrane protein</topology>
    </subcellularLocation>
</comment>
<keyword evidence="3" id="KW-0813">Transport</keyword>
<feature type="transmembrane region" description="Helical" evidence="13">
    <location>
        <begin position="55"/>
        <end position="73"/>
    </location>
</feature>
<protein>
    <submittedName>
        <fullName evidence="15">Cytochrome b561</fullName>
    </submittedName>
</protein>
<comment type="cofactor">
    <cofactor evidence="1">
        <name>heme b</name>
        <dbReference type="ChEBI" id="CHEBI:60344"/>
    </cofactor>
</comment>
<feature type="transmembrane region" description="Helical" evidence="13">
    <location>
        <begin position="16"/>
        <end position="35"/>
    </location>
</feature>
<dbReference type="GO" id="GO:0046872">
    <property type="term" value="F:metal ion binding"/>
    <property type="evidence" value="ECO:0007669"/>
    <property type="project" value="UniProtKB-KW"/>
</dbReference>
<evidence type="ECO:0000256" key="7">
    <source>
        <dbReference type="ARBA" id="ARBA00022723"/>
    </source>
</evidence>
<comment type="similarity">
    <text evidence="12">Belongs to the cytochrome b561 family.</text>
</comment>
<dbReference type="GO" id="GO:0020037">
    <property type="term" value="F:heme binding"/>
    <property type="evidence" value="ECO:0007669"/>
    <property type="project" value="TreeGrafter"/>
</dbReference>
<name>A0A1I3IRF8_9RHOB</name>
<sequence>MSLRNRAHGWGWPARLLHWSSAAVILFLLGLGVWMTRFVPDVFQQFALFQLHKSWGFVAFALALGRIAWRLANPSPRPEAGPAWQEGARIGAHAALYVLTLALPLSGWLTASASDLQERYGIRNRVFDLFALPDPVQPGDAELAELFGLVHAGCAWALIVVLALHVGAALSHHLVHKDRTLMRMIAGK</sequence>
<feature type="domain" description="Cytochrome b561 bacterial/Ni-hydrogenase" evidence="14">
    <location>
        <begin position="10"/>
        <end position="187"/>
    </location>
</feature>
<feature type="transmembrane region" description="Helical" evidence="13">
    <location>
        <begin position="94"/>
        <end position="111"/>
    </location>
</feature>
<evidence type="ECO:0000256" key="11">
    <source>
        <dbReference type="ARBA" id="ARBA00023136"/>
    </source>
</evidence>
<dbReference type="EMBL" id="FOQH01000007">
    <property type="protein sequence ID" value="SFI50437.1"/>
    <property type="molecule type" value="Genomic_DNA"/>
</dbReference>
<evidence type="ECO:0000256" key="3">
    <source>
        <dbReference type="ARBA" id="ARBA00022448"/>
    </source>
</evidence>
<evidence type="ECO:0000256" key="2">
    <source>
        <dbReference type="ARBA" id="ARBA00004651"/>
    </source>
</evidence>
<keyword evidence="9 13" id="KW-1133">Transmembrane helix</keyword>
<organism evidence="15 16">
    <name type="scientific">Albimonas pacifica</name>
    <dbReference type="NCBI Taxonomy" id="1114924"/>
    <lineage>
        <taxon>Bacteria</taxon>
        <taxon>Pseudomonadati</taxon>
        <taxon>Pseudomonadota</taxon>
        <taxon>Alphaproteobacteria</taxon>
        <taxon>Rhodobacterales</taxon>
        <taxon>Paracoccaceae</taxon>
        <taxon>Albimonas</taxon>
    </lineage>
</organism>
<proteinExistence type="inferred from homology"/>
<dbReference type="InterPro" id="IPR052168">
    <property type="entry name" value="Cytochrome_b561_oxidase"/>
</dbReference>
<dbReference type="STRING" id="1114924.SAMN05216258_107185"/>
<evidence type="ECO:0000313" key="16">
    <source>
        <dbReference type="Proteomes" id="UP000199377"/>
    </source>
</evidence>
<dbReference type="InterPro" id="IPR016174">
    <property type="entry name" value="Di-haem_cyt_TM"/>
</dbReference>
<dbReference type="SUPFAM" id="SSF81342">
    <property type="entry name" value="Transmembrane di-heme cytochromes"/>
    <property type="match status" value="1"/>
</dbReference>
<keyword evidence="7" id="KW-0479">Metal-binding</keyword>
<evidence type="ECO:0000259" key="14">
    <source>
        <dbReference type="Pfam" id="PF01292"/>
    </source>
</evidence>
<dbReference type="AlphaFoldDB" id="A0A1I3IRF8"/>
<accession>A0A1I3IRF8</accession>
<evidence type="ECO:0000256" key="9">
    <source>
        <dbReference type="ARBA" id="ARBA00022989"/>
    </source>
</evidence>
<dbReference type="Proteomes" id="UP000199377">
    <property type="component" value="Unassembled WGS sequence"/>
</dbReference>